<evidence type="ECO:0000256" key="6">
    <source>
        <dbReference type="SAM" id="MobiDB-lite"/>
    </source>
</evidence>
<keyword evidence="5" id="KW-0804">Transcription</keyword>
<feature type="region of interest" description="Disordered" evidence="6">
    <location>
        <begin position="179"/>
        <end position="220"/>
    </location>
</feature>
<accession>A0ABY8VI48</accession>
<sequence>MLALSFVTGTEPGKWFERFRERTTHGELLATGSDDPLTELLDARATLTLLRLPEARLTDELRRDLHVVTLYSETPGIALPKDSELTLLDRLTPADIDGEIIHYDGTDATAVRDALPVVAANVGVVIAPRPLLKVLSRKQIEHREYDSPDHRPTEIALVWRRADDSEAIQDFVGIAKGRTVNSSRQAAPKRSAREKALAKQARRGDAPPKRAGRGGGRRRR</sequence>
<evidence type="ECO:0000256" key="3">
    <source>
        <dbReference type="ARBA" id="ARBA00023125"/>
    </source>
</evidence>
<dbReference type="PANTHER" id="PTHR30346">
    <property type="entry name" value="TRANSCRIPTIONAL DUAL REGULATOR HCAR-RELATED"/>
    <property type="match status" value="1"/>
</dbReference>
<dbReference type="SUPFAM" id="SSF53850">
    <property type="entry name" value="Periplasmic binding protein-like II"/>
    <property type="match status" value="1"/>
</dbReference>
<gene>
    <name evidence="7" type="ORF">QP029_08565</name>
</gene>
<evidence type="ECO:0000313" key="7">
    <source>
        <dbReference type="EMBL" id="WIM69324.1"/>
    </source>
</evidence>
<protein>
    <submittedName>
        <fullName evidence="7">LysR family transcriptional regulator</fullName>
    </submittedName>
</protein>
<keyword evidence="3" id="KW-0238">DNA-binding</keyword>
<evidence type="ECO:0000256" key="4">
    <source>
        <dbReference type="ARBA" id="ARBA00023159"/>
    </source>
</evidence>
<reference evidence="7 8" key="1">
    <citation type="submission" date="2023-05" db="EMBL/GenBank/DDBJ databases">
        <title>Corynebacterium suedekumii sp. nov. and Corynebacterium breve sp. nov. isolated from raw cow's milk.</title>
        <authorList>
            <person name="Baer M.K."/>
            <person name="Mehl L."/>
            <person name="Hellmuth R."/>
            <person name="Marke G."/>
            <person name="Lipski A."/>
        </authorList>
    </citation>
    <scope>NUCLEOTIDE SEQUENCE [LARGE SCALE GENOMIC DNA]</scope>
    <source>
        <strain evidence="7 8">LM112</strain>
    </source>
</reference>
<evidence type="ECO:0000313" key="8">
    <source>
        <dbReference type="Proteomes" id="UP001238805"/>
    </source>
</evidence>
<feature type="compositionally biased region" description="Basic and acidic residues" evidence="6">
    <location>
        <begin position="191"/>
        <end position="208"/>
    </location>
</feature>
<evidence type="ECO:0000256" key="5">
    <source>
        <dbReference type="ARBA" id="ARBA00023163"/>
    </source>
</evidence>
<dbReference type="Gene3D" id="3.40.190.10">
    <property type="entry name" value="Periplasmic binding protein-like II"/>
    <property type="match status" value="2"/>
</dbReference>
<dbReference type="EMBL" id="CP126970">
    <property type="protein sequence ID" value="WIM69324.1"/>
    <property type="molecule type" value="Genomic_DNA"/>
</dbReference>
<keyword evidence="8" id="KW-1185">Reference proteome</keyword>
<keyword evidence="4" id="KW-0010">Activator</keyword>
<organism evidence="7 8">
    <name type="scientific">Corynebacterium suedekumii</name>
    <dbReference type="NCBI Taxonomy" id="3049801"/>
    <lineage>
        <taxon>Bacteria</taxon>
        <taxon>Bacillati</taxon>
        <taxon>Actinomycetota</taxon>
        <taxon>Actinomycetes</taxon>
        <taxon>Mycobacteriales</taxon>
        <taxon>Corynebacteriaceae</taxon>
        <taxon>Corynebacterium</taxon>
    </lineage>
</organism>
<dbReference type="RefSeq" id="WP_284873919.1">
    <property type="nucleotide sequence ID" value="NZ_CP126970.1"/>
</dbReference>
<evidence type="ECO:0000256" key="2">
    <source>
        <dbReference type="ARBA" id="ARBA00023015"/>
    </source>
</evidence>
<name>A0ABY8VI48_9CORY</name>
<dbReference type="PANTHER" id="PTHR30346:SF0">
    <property type="entry name" value="HCA OPERON TRANSCRIPTIONAL ACTIVATOR HCAR"/>
    <property type="match status" value="1"/>
</dbReference>
<keyword evidence="2" id="KW-0805">Transcription regulation</keyword>
<feature type="compositionally biased region" description="Basic residues" evidence="6">
    <location>
        <begin position="210"/>
        <end position="220"/>
    </location>
</feature>
<proteinExistence type="inferred from homology"/>
<evidence type="ECO:0000256" key="1">
    <source>
        <dbReference type="ARBA" id="ARBA00009437"/>
    </source>
</evidence>
<dbReference type="Proteomes" id="UP001238805">
    <property type="component" value="Chromosome"/>
</dbReference>
<comment type="similarity">
    <text evidence="1">Belongs to the LysR transcriptional regulatory family.</text>
</comment>